<evidence type="ECO:0000313" key="1">
    <source>
        <dbReference type="EMBL" id="JAH31113.1"/>
    </source>
</evidence>
<sequence>MLCPIILNLKHPAVFGRAQAYSEVGGRHFMSLSTGRSAQSGVALVHAVMRKPQATLPKVNGDFTGWVTRQPHTITFLWLLIQFRFTVNLDREMTS</sequence>
<reference evidence="1" key="1">
    <citation type="submission" date="2014-11" db="EMBL/GenBank/DDBJ databases">
        <authorList>
            <person name="Amaro Gonzalez C."/>
        </authorList>
    </citation>
    <scope>NUCLEOTIDE SEQUENCE</scope>
</reference>
<protein>
    <submittedName>
        <fullName evidence="1">Uncharacterized protein</fullName>
    </submittedName>
</protein>
<organism evidence="1">
    <name type="scientific">Anguilla anguilla</name>
    <name type="common">European freshwater eel</name>
    <name type="synonym">Muraena anguilla</name>
    <dbReference type="NCBI Taxonomy" id="7936"/>
    <lineage>
        <taxon>Eukaryota</taxon>
        <taxon>Metazoa</taxon>
        <taxon>Chordata</taxon>
        <taxon>Craniata</taxon>
        <taxon>Vertebrata</taxon>
        <taxon>Euteleostomi</taxon>
        <taxon>Actinopterygii</taxon>
        <taxon>Neopterygii</taxon>
        <taxon>Teleostei</taxon>
        <taxon>Anguilliformes</taxon>
        <taxon>Anguillidae</taxon>
        <taxon>Anguilla</taxon>
    </lineage>
</organism>
<name>A0A0E9RS22_ANGAN</name>
<accession>A0A0E9RS22</accession>
<dbReference type="AlphaFoldDB" id="A0A0E9RS22"/>
<dbReference type="EMBL" id="GBXM01077464">
    <property type="protein sequence ID" value="JAH31113.1"/>
    <property type="molecule type" value="Transcribed_RNA"/>
</dbReference>
<reference evidence="1" key="2">
    <citation type="journal article" date="2015" name="Fish Shellfish Immunol.">
        <title>Early steps in the European eel (Anguilla anguilla)-Vibrio vulnificus interaction in the gills: Role of the RtxA13 toxin.</title>
        <authorList>
            <person name="Callol A."/>
            <person name="Pajuelo D."/>
            <person name="Ebbesson L."/>
            <person name="Teles M."/>
            <person name="MacKenzie S."/>
            <person name="Amaro C."/>
        </authorList>
    </citation>
    <scope>NUCLEOTIDE SEQUENCE</scope>
</reference>
<proteinExistence type="predicted"/>